<feature type="transmembrane region" description="Helical" evidence="1">
    <location>
        <begin position="374"/>
        <end position="401"/>
    </location>
</feature>
<feature type="transmembrane region" description="Helical" evidence="1">
    <location>
        <begin position="37"/>
        <end position="57"/>
    </location>
</feature>
<feature type="transmembrane region" description="Helical" evidence="1">
    <location>
        <begin position="219"/>
        <end position="241"/>
    </location>
</feature>
<dbReference type="HAMAP" id="MF_02062">
    <property type="entry name" value="GltS"/>
    <property type="match status" value="1"/>
</dbReference>
<reference evidence="2 3" key="1">
    <citation type="submission" date="2021-06" db="EMBL/GenBank/DDBJ databases">
        <authorList>
            <person name="Sun Q."/>
            <person name="Li D."/>
        </authorList>
    </citation>
    <scope>NUCLEOTIDE SEQUENCE [LARGE SCALE GENOMIC DNA]</scope>
    <source>
        <strain evidence="2 3">N19</strain>
    </source>
</reference>
<keyword evidence="1" id="KW-0472">Membrane</keyword>
<accession>A0ABS6E0A9</accession>
<keyword evidence="3" id="KW-1185">Reference proteome</keyword>
<feature type="transmembrane region" description="Helical" evidence="1">
    <location>
        <begin position="96"/>
        <end position="117"/>
    </location>
</feature>
<name>A0ABS6E0A9_9FIRM</name>
<dbReference type="Pfam" id="PF03616">
    <property type="entry name" value="Glt_symporter"/>
    <property type="match status" value="1"/>
</dbReference>
<protein>
    <recommendedName>
        <fullName evidence="1">Sodium/glutamate symporter</fullName>
    </recommendedName>
</protein>
<dbReference type="PANTHER" id="PTHR36178">
    <property type="entry name" value="SLR0625 PROTEIN"/>
    <property type="match status" value="1"/>
</dbReference>
<keyword evidence="1" id="KW-0769">Symport</keyword>
<comment type="similarity">
    <text evidence="1">Belongs to the glutamate:Na(+) symporter (ESS) (TC 2.A.27) family.</text>
</comment>
<evidence type="ECO:0000256" key="1">
    <source>
        <dbReference type="HAMAP-Rule" id="MF_02062"/>
    </source>
</evidence>
<dbReference type="Proteomes" id="UP001196301">
    <property type="component" value="Unassembled WGS sequence"/>
</dbReference>
<feature type="transmembrane region" description="Helical" evidence="1">
    <location>
        <begin position="281"/>
        <end position="301"/>
    </location>
</feature>
<gene>
    <name evidence="2" type="ORF">KQI20_13980</name>
</gene>
<keyword evidence="1" id="KW-0406">Ion transport</keyword>
<sequence>MINLNLNIVSTLILSIVLYLFGNYIKNKLDILSKICIPIPVIGGLFFSILVFILRKFGLLEITMDTSLMPYFLSAFFISIGFCINIFSAKGGGKLLFLYWLLCAFLGLCQNLIAVFASKFLHIKPLLGFMCGAVSMEGGHGYSLAFGTTIESIGVENAVAIGIAAATLGLITGGLLGGPIGKILIEKYNLKPLQRSSSSKALKNTTTVSKQVSKFTPMVFLENILMLLLIMNISFFVSTMIDLKTHILIPNIVIGMLLSVIISNINVKVNFFDFYQDLFEFIQNVALDVFLTMALMSIDLYALSSLLGPIVCIVLFQVVFVLFYGVFICFRVLGKNYDAAIMVSGLIGHTLGATPNALANMSTLANKYGKSETAFLIVPMVGAFLLDAFSMPCILFFINFLK</sequence>
<feature type="transmembrane region" description="Helical" evidence="1">
    <location>
        <begin position="158"/>
        <end position="185"/>
    </location>
</feature>
<feature type="transmembrane region" description="Helical" evidence="1">
    <location>
        <begin position="307"/>
        <end position="330"/>
    </location>
</feature>
<proteinExistence type="inferred from homology"/>
<organism evidence="2 3">
    <name type="scientific">Intestinibacter bartlettii</name>
    <dbReference type="NCBI Taxonomy" id="261299"/>
    <lineage>
        <taxon>Bacteria</taxon>
        <taxon>Bacillati</taxon>
        <taxon>Bacillota</taxon>
        <taxon>Clostridia</taxon>
        <taxon>Peptostreptococcales</taxon>
        <taxon>Peptostreptococcaceae</taxon>
        <taxon>Intestinibacter</taxon>
    </lineage>
</organism>
<comment type="function">
    <text evidence="1">Catalyzes the sodium-dependent transport of glutamate.</text>
</comment>
<feature type="transmembrane region" description="Helical" evidence="1">
    <location>
        <begin position="247"/>
        <end position="269"/>
    </location>
</feature>
<feature type="transmembrane region" description="Helical" evidence="1">
    <location>
        <begin position="337"/>
        <end position="354"/>
    </location>
</feature>
<keyword evidence="1" id="KW-0813">Transport</keyword>
<keyword evidence="1" id="KW-1133">Transmembrane helix</keyword>
<dbReference type="PANTHER" id="PTHR36178:SF1">
    <property type="entry name" value="SODIUM_GLUTAMATE SYMPORTER"/>
    <property type="match status" value="1"/>
</dbReference>
<keyword evidence="1" id="KW-1003">Cell membrane</keyword>
<evidence type="ECO:0000313" key="2">
    <source>
        <dbReference type="EMBL" id="MBU5337536.1"/>
    </source>
</evidence>
<dbReference type="InterPro" id="IPR004445">
    <property type="entry name" value="GltS"/>
</dbReference>
<comment type="caution">
    <text evidence="2">The sequence shown here is derived from an EMBL/GenBank/DDBJ whole genome shotgun (WGS) entry which is preliminary data.</text>
</comment>
<evidence type="ECO:0000313" key="3">
    <source>
        <dbReference type="Proteomes" id="UP001196301"/>
    </source>
</evidence>
<comment type="subcellular location">
    <subcellularLocation>
        <location evidence="1">Cell membrane</location>
        <topology evidence="1">Multi-pass membrane protein</topology>
    </subcellularLocation>
</comment>
<keyword evidence="1" id="KW-0915">Sodium</keyword>
<keyword evidence="1" id="KW-0029">Amino-acid transport</keyword>
<dbReference type="EMBL" id="JAHLOQ010000072">
    <property type="protein sequence ID" value="MBU5337536.1"/>
    <property type="molecule type" value="Genomic_DNA"/>
</dbReference>
<keyword evidence="1" id="KW-0739">Sodium transport</keyword>
<feature type="transmembrane region" description="Helical" evidence="1">
    <location>
        <begin position="69"/>
        <end position="89"/>
    </location>
</feature>
<feature type="transmembrane region" description="Helical" evidence="1">
    <location>
        <begin position="6"/>
        <end position="25"/>
    </location>
</feature>
<dbReference type="RefSeq" id="WP_216572290.1">
    <property type="nucleotide sequence ID" value="NZ_JAHLOQ010000072.1"/>
</dbReference>
<keyword evidence="1" id="KW-0812">Transmembrane</keyword>